<dbReference type="Pfam" id="PF13358">
    <property type="entry name" value="DDE_3"/>
    <property type="match status" value="1"/>
</dbReference>
<sequence>MVLVYNAFTTKTFIVEVIMSRKSQRAKLILTGEQKDSLIKMSHSRTLPLQEVQRSKILLKYVDGIGLSAISKELKTTRATIYKCIDKALSMGVEAALKDTFHRPFDPTITEEAKSWVISLACTKPKEHGYAAEFWSRNSLAQHVRNYSVQNGYPCLQKAVKATIQRILSSHPIRPDKIAYYCHSRDPDFDNKMKEILMVYKEASILQGNYEDSQKIVTVSVDEKPGVQALDNLADDIMPNPEKNSRVLRDHQYKRMGTVSILASLDLQDGHVIAQVHDRHRSKEFICLLDELDRYYPKECQIRVVLDNHSAHVSKETRAYLATKPNRFIYVHTPTHGSWLNLVETLFGKMARTFLKGIRVKTLEELKERILLGIKEMNSAPVVFRWKKFDTVAKY</sequence>
<accession>E1YC12</accession>
<evidence type="ECO:0000313" key="2">
    <source>
        <dbReference type="EMBL" id="CBX28106.1"/>
    </source>
</evidence>
<organism evidence="2">
    <name type="scientific">uncultured Desulfobacterium sp</name>
    <dbReference type="NCBI Taxonomy" id="201089"/>
    <lineage>
        <taxon>Bacteria</taxon>
        <taxon>Pseudomonadati</taxon>
        <taxon>Thermodesulfobacteriota</taxon>
        <taxon>Desulfobacteria</taxon>
        <taxon>Desulfobacterales</taxon>
        <taxon>Desulfobacteriaceae</taxon>
        <taxon>Desulfobacterium</taxon>
        <taxon>environmental samples</taxon>
    </lineage>
</organism>
<dbReference type="InterPro" id="IPR047655">
    <property type="entry name" value="Transpos_IS630-like"/>
</dbReference>
<dbReference type="EMBL" id="FR695868">
    <property type="protein sequence ID" value="CBX28106.1"/>
    <property type="molecule type" value="Genomic_DNA"/>
</dbReference>
<feature type="domain" description="Tc1-like transposase DDE" evidence="1">
    <location>
        <begin position="247"/>
        <end position="367"/>
    </location>
</feature>
<dbReference type="GO" id="GO:0003676">
    <property type="term" value="F:nucleic acid binding"/>
    <property type="evidence" value="ECO:0007669"/>
    <property type="project" value="InterPro"/>
</dbReference>
<reference evidence="2" key="1">
    <citation type="journal article" date="2011" name="Environ. Microbiol.">
        <title>Genomic insights into the metabolic potential of the polycyclic aromatic hydrocarbon degrading sulfate-reducing Deltaproteobacterium N47.</title>
        <authorList>
            <person name="Bergmann F."/>
            <person name="Selesi D."/>
            <person name="Weinmaier T."/>
            <person name="Tischler P."/>
            <person name="Rattei T."/>
            <person name="Meckenstock R.U."/>
        </authorList>
    </citation>
    <scope>NUCLEOTIDE SEQUENCE</scope>
</reference>
<proteinExistence type="predicted"/>
<protein>
    <recommendedName>
        <fullName evidence="1">Tc1-like transposase DDE domain-containing protein</fullName>
    </recommendedName>
</protein>
<dbReference type="Gene3D" id="1.10.10.60">
    <property type="entry name" value="Homeodomain-like"/>
    <property type="match status" value="1"/>
</dbReference>
<dbReference type="SUPFAM" id="SSF46689">
    <property type="entry name" value="Homeodomain-like"/>
    <property type="match status" value="1"/>
</dbReference>
<dbReference type="InterPro" id="IPR036397">
    <property type="entry name" value="RNaseH_sf"/>
</dbReference>
<dbReference type="InterPro" id="IPR038717">
    <property type="entry name" value="Tc1-like_DDE_dom"/>
</dbReference>
<gene>
    <name evidence="2" type="ORF">N47_G34300</name>
</gene>
<dbReference type="NCBIfam" id="NF033545">
    <property type="entry name" value="transpos_IS630"/>
    <property type="match status" value="1"/>
</dbReference>
<evidence type="ECO:0000259" key="1">
    <source>
        <dbReference type="Pfam" id="PF13358"/>
    </source>
</evidence>
<dbReference type="AlphaFoldDB" id="E1YC12"/>
<dbReference type="Gene3D" id="3.30.420.10">
    <property type="entry name" value="Ribonuclease H-like superfamily/Ribonuclease H"/>
    <property type="match status" value="1"/>
</dbReference>
<name>E1YC12_9BACT</name>
<dbReference type="InterPro" id="IPR009057">
    <property type="entry name" value="Homeodomain-like_sf"/>
</dbReference>